<dbReference type="CDD" id="cd11378">
    <property type="entry name" value="DUF296"/>
    <property type="match status" value="1"/>
</dbReference>
<gene>
    <name evidence="7" type="ORF">CKAN_02097900</name>
</gene>
<name>A0A3S3NGL7_9MAGN</name>
<dbReference type="STRING" id="337451.A0A3S3NGL7"/>
<keyword evidence="3 4" id="KW-0539">Nucleus</keyword>
<feature type="region of interest" description="Disordered" evidence="5">
    <location>
        <begin position="273"/>
        <end position="333"/>
    </location>
</feature>
<evidence type="ECO:0000256" key="3">
    <source>
        <dbReference type="ARBA" id="ARBA00023242"/>
    </source>
</evidence>
<accession>A0A3S3NGL7</accession>
<feature type="compositionally biased region" description="Low complexity" evidence="5">
    <location>
        <begin position="96"/>
        <end position="116"/>
    </location>
</feature>
<feature type="compositionally biased region" description="Polar residues" evidence="5">
    <location>
        <begin position="296"/>
        <end position="308"/>
    </location>
</feature>
<feature type="compositionally biased region" description="Polar residues" evidence="5">
    <location>
        <begin position="55"/>
        <end position="65"/>
    </location>
</feature>
<evidence type="ECO:0000313" key="7">
    <source>
        <dbReference type="EMBL" id="RWR91805.1"/>
    </source>
</evidence>
<comment type="function">
    <text evidence="1 4">Transcription factor that specifically binds AT-rich DNA sequences related to the nuclear matrix attachment regions (MARs).</text>
</comment>
<comment type="caution">
    <text evidence="7">The sequence shown here is derived from an EMBL/GenBank/DDBJ whole genome shotgun (WGS) entry which is preliminary data.</text>
</comment>
<feature type="domain" description="PPC" evidence="6">
    <location>
        <begin position="145"/>
        <end position="285"/>
    </location>
</feature>
<proteinExistence type="predicted"/>
<keyword evidence="4" id="KW-0804">Transcription</keyword>
<dbReference type="InterPro" id="IPR017956">
    <property type="entry name" value="AT_hook_DNA-bd_motif"/>
</dbReference>
<dbReference type="SUPFAM" id="SSF117856">
    <property type="entry name" value="AF0104/ALDC/Ptd012-like"/>
    <property type="match status" value="1"/>
</dbReference>
<feature type="compositionally biased region" description="Basic and acidic residues" evidence="5">
    <location>
        <begin position="319"/>
        <end position="333"/>
    </location>
</feature>
<feature type="region of interest" description="Disordered" evidence="5">
    <location>
        <begin position="14"/>
        <end position="134"/>
    </location>
</feature>
<organism evidence="7 8">
    <name type="scientific">Cinnamomum micranthum f. kanehirae</name>
    <dbReference type="NCBI Taxonomy" id="337451"/>
    <lineage>
        <taxon>Eukaryota</taxon>
        <taxon>Viridiplantae</taxon>
        <taxon>Streptophyta</taxon>
        <taxon>Embryophyta</taxon>
        <taxon>Tracheophyta</taxon>
        <taxon>Spermatophyta</taxon>
        <taxon>Magnoliopsida</taxon>
        <taxon>Magnoliidae</taxon>
        <taxon>Laurales</taxon>
        <taxon>Lauraceae</taxon>
        <taxon>Cinnamomum</taxon>
    </lineage>
</organism>
<keyword evidence="4" id="KW-0805">Transcription regulation</keyword>
<dbReference type="PROSITE" id="PS51742">
    <property type="entry name" value="PPC"/>
    <property type="match status" value="1"/>
</dbReference>
<evidence type="ECO:0000256" key="5">
    <source>
        <dbReference type="SAM" id="MobiDB-lite"/>
    </source>
</evidence>
<dbReference type="EMBL" id="QPKB01000009">
    <property type="protein sequence ID" value="RWR91805.1"/>
    <property type="molecule type" value="Genomic_DNA"/>
</dbReference>
<sequence length="333" mass="34003">MEGRGSMASYYMQRGMGGSGLIHSPPGFRPMSNPGLPVQSNYGASSAGSTFPVESPSSGAANVTVSAGMPTSGEPMKRKRGRPRKYGPDGTISTMPPTANSAPPASSAPASSLASPVQKRGRGRPPGSGTKQQLAALGQWVSGSAGMGFTPHVITIPVGEDVASKIMSFSQQGPRAVCILSANGSVSTATLRQPASSGGIVTYEGRFEILSLSGSYLLSDDNGSNSRTGGLSISLSSPDGRVIGGGVGGMLIASSPVQVIAGSFIYSRTKMKSKSSTNPESCVEYDRPNGDGKFVTPTSVPPGQSLSPTMGGWPSSRSADMRNTHTDLDLTHG</sequence>
<evidence type="ECO:0000256" key="4">
    <source>
        <dbReference type="RuleBase" id="RU367031"/>
    </source>
</evidence>
<dbReference type="PANTHER" id="PTHR31500:SF9">
    <property type="entry name" value="AT-HOOK MOTIF NUCLEAR-LOCALIZED PROTEIN 9"/>
    <property type="match status" value="1"/>
</dbReference>
<evidence type="ECO:0000256" key="1">
    <source>
        <dbReference type="ARBA" id="ARBA00003687"/>
    </source>
</evidence>
<dbReference type="FunFam" id="3.30.1330.80:FF:000003">
    <property type="entry name" value="AT-hook motif nuclear-localized protein 1-like"/>
    <property type="match status" value="1"/>
</dbReference>
<dbReference type="GO" id="GO:0003680">
    <property type="term" value="F:minor groove of adenine-thymine-rich DNA binding"/>
    <property type="evidence" value="ECO:0007669"/>
    <property type="project" value="UniProtKB-UniRule"/>
</dbReference>
<dbReference type="PANTHER" id="PTHR31500">
    <property type="entry name" value="AT-HOOK MOTIF NUCLEAR-LOCALIZED PROTEIN 9"/>
    <property type="match status" value="1"/>
</dbReference>
<feature type="compositionally biased region" description="Polar residues" evidence="5">
    <location>
        <begin position="38"/>
        <end position="49"/>
    </location>
</feature>
<evidence type="ECO:0000256" key="2">
    <source>
        <dbReference type="ARBA" id="ARBA00004123"/>
    </source>
</evidence>
<dbReference type="Proteomes" id="UP000283530">
    <property type="component" value="Unassembled WGS sequence"/>
</dbReference>
<comment type="subcellular location">
    <subcellularLocation>
        <location evidence="2 4">Nucleus</location>
    </subcellularLocation>
</comment>
<keyword evidence="4" id="KW-0238">DNA-binding</keyword>
<keyword evidence="8" id="KW-1185">Reference proteome</keyword>
<dbReference type="GO" id="GO:0005634">
    <property type="term" value="C:nucleus"/>
    <property type="evidence" value="ECO:0007669"/>
    <property type="project" value="UniProtKB-SubCell"/>
</dbReference>
<evidence type="ECO:0000259" key="6">
    <source>
        <dbReference type="PROSITE" id="PS51742"/>
    </source>
</evidence>
<reference evidence="7 8" key="1">
    <citation type="journal article" date="2019" name="Nat. Plants">
        <title>Stout camphor tree genome fills gaps in understanding of flowering plant genome evolution.</title>
        <authorList>
            <person name="Chaw S.M."/>
            <person name="Liu Y.C."/>
            <person name="Wu Y.W."/>
            <person name="Wang H.Y."/>
            <person name="Lin C.I."/>
            <person name="Wu C.S."/>
            <person name="Ke H.M."/>
            <person name="Chang L.Y."/>
            <person name="Hsu C.Y."/>
            <person name="Yang H.T."/>
            <person name="Sudianto E."/>
            <person name="Hsu M.H."/>
            <person name="Wu K.P."/>
            <person name="Wang L.N."/>
            <person name="Leebens-Mack J.H."/>
            <person name="Tsai I.J."/>
        </authorList>
    </citation>
    <scope>NUCLEOTIDE SEQUENCE [LARGE SCALE GENOMIC DNA]</scope>
    <source>
        <strain evidence="8">cv. Chaw 1501</strain>
        <tissue evidence="7">Young leaves</tissue>
    </source>
</reference>
<dbReference type="Gene3D" id="3.30.1330.80">
    <property type="entry name" value="Hypothetical protein, similar to alpha- acetolactate decarboxylase, domain 2"/>
    <property type="match status" value="1"/>
</dbReference>
<dbReference type="SMART" id="SM00384">
    <property type="entry name" value="AT_hook"/>
    <property type="match status" value="2"/>
</dbReference>
<dbReference type="InterPro" id="IPR005175">
    <property type="entry name" value="PPC_dom"/>
</dbReference>
<protein>
    <recommendedName>
        <fullName evidence="4">AT-hook motif nuclear-localized protein</fullName>
    </recommendedName>
</protein>
<dbReference type="Pfam" id="PF03479">
    <property type="entry name" value="PCC"/>
    <property type="match status" value="1"/>
</dbReference>
<dbReference type="AlphaFoldDB" id="A0A3S3NGL7"/>
<dbReference type="InterPro" id="IPR039605">
    <property type="entry name" value="AHL"/>
</dbReference>
<comment type="domain">
    <text evidence="4">The PPC domain mediates interactions between AHL proteins.</text>
</comment>
<evidence type="ECO:0000313" key="8">
    <source>
        <dbReference type="Proteomes" id="UP000283530"/>
    </source>
</evidence>
<dbReference type="OrthoDB" id="688543at2759"/>